<evidence type="ECO:0000313" key="2">
    <source>
        <dbReference type="Proteomes" id="UP001196413"/>
    </source>
</evidence>
<reference evidence="1" key="1">
    <citation type="submission" date="2021-06" db="EMBL/GenBank/DDBJ databases">
        <title>Parelaphostrongylus tenuis whole genome reference sequence.</title>
        <authorList>
            <person name="Garwood T.J."/>
            <person name="Larsen P.A."/>
            <person name="Fountain-Jones N.M."/>
            <person name="Garbe J.R."/>
            <person name="Macchietto M.G."/>
            <person name="Kania S.A."/>
            <person name="Gerhold R.W."/>
            <person name="Richards J.E."/>
            <person name="Wolf T.M."/>
        </authorList>
    </citation>
    <scope>NUCLEOTIDE SEQUENCE</scope>
    <source>
        <strain evidence="1">MNPRO001-30</strain>
        <tissue evidence="1">Meninges</tissue>
    </source>
</reference>
<dbReference type="Gene3D" id="3.30.420.10">
    <property type="entry name" value="Ribonuclease H-like superfamily/Ribonuclease H"/>
    <property type="match status" value="1"/>
</dbReference>
<proteinExistence type="predicted"/>
<dbReference type="AlphaFoldDB" id="A0AAD5N2Y3"/>
<dbReference type="EMBL" id="JAHQIW010003471">
    <property type="protein sequence ID" value="KAJ1358789.1"/>
    <property type="molecule type" value="Genomic_DNA"/>
</dbReference>
<keyword evidence="2" id="KW-1185">Reference proteome</keyword>
<dbReference type="GO" id="GO:0003676">
    <property type="term" value="F:nucleic acid binding"/>
    <property type="evidence" value="ECO:0007669"/>
    <property type="project" value="InterPro"/>
</dbReference>
<protein>
    <submittedName>
        <fullName evidence="1">Uncharacterized protein</fullName>
    </submittedName>
</protein>
<evidence type="ECO:0000313" key="1">
    <source>
        <dbReference type="EMBL" id="KAJ1358789.1"/>
    </source>
</evidence>
<accession>A0AAD5N2Y3</accession>
<name>A0AAD5N2Y3_PARTN</name>
<organism evidence="1 2">
    <name type="scientific">Parelaphostrongylus tenuis</name>
    <name type="common">Meningeal worm</name>
    <dbReference type="NCBI Taxonomy" id="148309"/>
    <lineage>
        <taxon>Eukaryota</taxon>
        <taxon>Metazoa</taxon>
        <taxon>Ecdysozoa</taxon>
        <taxon>Nematoda</taxon>
        <taxon>Chromadorea</taxon>
        <taxon>Rhabditida</taxon>
        <taxon>Rhabditina</taxon>
        <taxon>Rhabditomorpha</taxon>
        <taxon>Strongyloidea</taxon>
        <taxon>Metastrongylidae</taxon>
        <taxon>Parelaphostrongylus</taxon>
    </lineage>
</organism>
<feature type="non-terminal residue" evidence="1">
    <location>
        <position position="1"/>
    </location>
</feature>
<dbReference type="Proteomes" id="UP001196413">
    <property type="component" value="Unassembled WGS sequence"/>
</dbReference>
<dbReference type="InterPro" id="IPR036397">
    <property type="entry name" value="RNaseH_sf"/>
</dbReference>
<gene>
    <name evidence="1" type="ORF">KIN20_017308</name>
</gene>
<comment type="caution">
    <text evidence="1">The sequence shown here is derived from an EMBL/GenBank/DDBJ whole genome shotgun (WGS) entry which is preliminary data.</text>
</comment>
<sequence>RADLHYAERYCQQQDSTIKHRPRHFHRQVISLQDNEKLHVAKKTRKKLTDWGWKPLDHQPYSSDACLRPISTLQIISALAGQEEVTRH</sequence>